<accession>A0A511M4Y3</accession>
<proteinExistence type="predicted"/>
<dbReference type="OrthoDB" id="2356263at2"/>
<dbReference type="EMBL" id="BJXA01000001">
    <property type="protein sequence ID" value="GEM35703.1"/>
    <property type="molecule type" value="Genomic_DNA"/>
</dbReference>
<keyword evidence="1" id="KW-0238">DNA-binding</keyword>
<comment type="caution">
    <text evidence="4">The sequence shown here is derived from an EMBL/GenBank/DDBJ whole genome shotgun (WGS) entry which is preliminary data.</text>
</comment>
<evidence type="ECO:0000259" key="3">
    <source>
        <dbReference type="Pfam" id="PF17939"/>
    </source>
</evidence>
<dbReference type="Gene3D" id="1.10.357.10">
    <property type="entry name" value="Tetracycline Repressor, domain 2"/>
    <property type="match status" value="1"/>
</dbReference>
<dbReference type="GO" id="GO:0003677">
    <property type="term" value="F:DNA binding"/>
    <property type="evidence" value="ECO:0007669"/>
    <property type="project" value="UniProtKB-KW"/>
</dbReference>
<evidence type="ECO:0000256" key="1">
    <source>
        <dbReference type="ARBA" id="ARBA00023125"/>
    </source>
</evidence>
<dbReference type="Pfam" id="PF17939">
    <property type="entry name" value="TetR_C_30"/>
    <property type="match status" value="1"/>
</dbReference>
<feature type="domain" description="PsrA tetracyclin repressor-like C-terminal" evidence="3">
    <location>
        <begin position="91"/>
        <end position="198"/>
    </location>
</feature>
<reference evidence="4 5" key="1">
    <citation type="submission" date="2019-07" db="EMBL/GenBank/DDBJ databases">
        <title>Whole genome shotgun sequence of Nocardia ninae NBRC 108245.</title>
        <authorList>
            <person name="Hosoyama A."/>
            <person name="Uohara A."/>
            <person name="Ohji S."/>
            <person name="Ichikawa N."/>
        </authorList>
    </citation>
    <scope>NUCLEOTIDE SEQUENCE [LARGE SCALE GENOMIC DNA]</scope>
    <source>
        <strain evidence="4 5">NBRC 108245</strain>
    </source>
</reference>
<feature type="domain" description="HTH tetR-type" evidence="2">
    <location>
        <begin position="10"/>
        <end position="56"/>
    </location>
</feature>
<dbReference type="AlphaFoldDB" id="A0A511M4Y3"/>
<keyword evidence="5" id="KW-1185">Reference proteome</keyword>
<dbReference type="InterPro" id="IPR009057">
    <property type="entry name" value="Homeodomain-like_sf"/>
</dbReference>
<evidence type="ECO:0000313" key="5">
    <source>
        <dbReference type="Proteomes" id="UP000321424"/>
    </source>
</evidence>
<dbReference type="Pfam" id="PF00440">
    <property type="entry name" value="TetR_N"/>
    <property type="match status" value="1"/>
</dbReference>
<evidence type="ECO:0000259" key="2">
    <source>
        <dbReference type="Pfam" id="PF00440"/>
    </source>
</evidence>
<protein>
    <recommendedName>
        <fullName evidence="6">TetR family transcriptional regulator</fullName>
    </recommendedName>
</protein>
<dbReference type="InterPro" id="IPR041586">
    <property type="entry name" value="PsrA_TetR_C"/>
</dbReference>
<evidence type="ECO:0008006" key="6">
    <source>
        <dbReference type="Google" id="ProtNLM"/>
    </source>
</evidence>
<name>A0A511M4Y3_9NOCA</name>
<dbReference type="RefSeq" id="WP_147128032.1">
    <property type="nucleotide sequence ID" value="NZ_BJXA01000001.1"/>
</dbReference>
<dbReference type="Proteomes" id="UP000321424">
    <property type="component" value="Unassembled WGS sequence"/>
</dbReference>
<gene>
    <name evidence="4" type="ORF">NN4_02220</name>
</gene>
<dbReference type="SUPFAM" id="SSF46689">
    <property type="entry name" value="Homeodomain-like"/>
    <property type="match status" value="1"/>
</dbReference>
<sequence>MLIADSRASLLDAGERLIAERGVEVPLREIAAAAGHRNNSAVHYYFDSRHGLIEAIVERRMNRLEERRMHLLATHEADGTAHELDTLVAMLADPILELITQDEVTHFGRFLEVVRAHPVIADPRRLAGTDRAAVRIIATRLAAALPQLTPRRRRQRLETMATVMFALMADYERTLEAGVRTPHPDDAGEITDMIVAMLTVPARDTKPAKRRP</sequence>
<organism evidence="4 5">
    <name type="scientific">Nocardia ninae NBRC 108245</name>
    <dbReference type="NCBI Taxonomy" id="1210091"/>
    <lineage>
        <taxon>Bacteria</taxon>
        <taxon>Bacillati</taxon>
        <taxon>Actinomycetota</taxon>
        <taxon>Actinomycetes</taxon>
        <taxon>Mycobacteriales</taxon>
        <taxon>Nocardiaceae</taxon>
        <taxon>Nocardia</taxon>
    </lineage>
</organism>
<evidence type="ECO:0000313" key="4">
    <source>
        <dbReference type="EMBL" id="GEM35703.1"/>
    </source>
</evidence>
<dbReference type="InterPro" id="IPR001647">
    <property type="entry name" value="HTH_TetR"/>
</dbReference>